<keyword evidence="7" id="KW-1185">Reference proteome</keyword>
<feature type="transmembrane region" description="Helical" evidence="4">
    <location>
        <begin position="169"/>
        <end position="192"/>
    </location>
</feature>
<gene>
    <name evidence="6" type="primary">prsK</name>
    <name evidence="6" type="ORF">GCM10022278_39420</name>
</gene>
<evidence type="ECO:0000259" key="5">
    <source>
        <dbReference type="PROSITE" id="PS50109"/>
    </source>
</evidence>
<dbReference type="SUPFAM" id="SSF55781">
    <property type="entry name" value="GAF domain-like"/>
    <property type="match status" value="1"/>
</dbReference>
<dbReference type="Pfam" id="PF02518">
    <property type="entry name" value="HATPase_c"/>
    <property type="match status" value="1"/>
</dbReference>
<dbReference type="GO" id="GO:0016301">
    <property type="term" value="F:kinase activity"/>
    <property type="evidence" value="ECO:0007669"/>
    <property type="project" value="UniProtKB-KW"/>
</dbReference>
<organism evidence="6 7">
    <name type="scientific">Allohahella marinimesophila</name>
    <dbReference type="NCBI Taxonomy" id="1054972"/>
    <lineage>
        <taxon>Bacteria</taxon>
        <taxon>Pseudomonadati</taxon>
        <taxon>Pseudomonadota</taxon>
        <taxon>Gammaproteobacteria</taxon>
        <taxon>Oceanospirillales</taxon>
        <taxon>Hahellaceae</taxon>
        <taxon>Allohahella</taxon>
    </lineage>
</organism>
<dbReference type="InterPro" id="IPR005467">
    <property type="entry name" value="His_kinase_dom"/>
</dbReference>
<evidence type="ECO:0000256" key="2">
    <source>
        <dbReference type="ARBA" id="ARBA00012438"/>
    </source>
</evidence>
<evidence type="ECO:0000256" key="3">
    <source>
        <dbReference type="ARBA" id="ARBA00022553"/>
    </source>
</evidence>
<feature type="transmembrane region" description="Helical" evidence="4">
    <location>
        <begin position="264"/>
        <end position="284"/>
    </location>
</feature>
<reference evidence="7" key="1">
    <citation type="journal article" date="2019" name="Int. J. Syst. Evol. Microbiol.">
        <title>The Global Catalogue of Microorganisms (GCM) 10K type strain sequencing project: providing services to taxonomists for standard genome sequencing and annotation.</title>
        <authorList>
            <consortium name="The Broad Institute Genomics Platform"/>
            <consortium name="The Broad Institute Genome Sequencing Center for Infectious Disease"/>
            <person name="Wu L."/>
            <person name="Ma J."/>
        </authorList>
    </citation>
    <scope>NUCLEOTIDE SEQUENCE [LARGE SCALE GENOMIC DNA]</scope>
    <source>
        <strain evidence="7">JCM 17555</strain>
    </source>
</reference>
<dbReference type="Pfam" id="PF01590">
    <property type="entry name" value="GAF"/>
    <property type="match status" value="1"/>
</dbReference>
<dbReference type="InterPro" id="IPR004358">
    <property type="entry name" value="Sig_transdc_His_kin-like_C"/>
</dbReference>
<proteinExistence type="predicted"/>
<dbReference type="EC" id="2.7.13.3" evidence="2"/>
<keyword evidence="4" id="KW-0472">Membrane</keyword>
<comment type="catalytic activity">
    <reaction evidence="1">
        <text>ATP + protein L-histidine = ADP + protein N-phospho-L-histidine.</text>
        <dbReference type="EC" id="2.7.13.3"/>
    </reaction>
</comment>
<dbReference type="InterPro" id="IPR029016">
    <property type="entry name" value="GAF-like_dom_sf"/>
</dbReference>
<dbReference type="RefSeq" id="WP_344809654.1">
    <property type="nucleotide sequence ID" value="NZ_BAABBO010000023.1"/>
</dbReference>
<feature type="transmembrane region" description="Helical" evidence="4">
    <location>
        <begin position="6"/>
        <end position="30"/>
    </location>
</feature>
<comment type="caution">
    <text evidence="6">The sequence shown here is derived from an EMBL/GenBank/DDBJ whole genome shotgun (WGS) entry which is preliminary data.</text>
</comment>
<feature type="transmembrane region" description="Helical" evidence="4">
    <location>
        <begin position="75"/>
        <end position="96"/>
    </location>
</feature>
<dbReference type="Gene3D" id="3.30.450.40">
    <property type="match status" value="1"/>
</dbReference>
<dbReference type="InterPro" id="IPR003018">
    <property type="entry name" value="GAF"/>
</dbReference>
<dbReference type="Gene3D" id="3.30.565.10">
    <property type="entry name" value="Histidine kinase-like ATPase, C-terminal domain"/>
    <property type="match status" value="1"/>
</dbReference>
<evidence type="ECO:0000256" key="4">
    <source>
        <dbReference type="SAM" id="Phobius"/>
    </source>
</evidence>
<protein>
    <recommendedName>
        <fullName evidence="2">histidine kinase</fullName>
        <ecNumber evidence="2">2.7.13.3</ecNumber>
    </recommendedName>
</protein>
<keyword evidence="4" id="KW-0812">Transmembrane</keyword>
<feature type="transmembrane region" description="Helical" evidence="4">
    <location>
        <begin position="136"/>
        <end position="157"/>
    </location>
</feature>
<feature type="domain" description="Histidine kinase" evidence="5">
    <location>
        <begin position="487"/>
        <end position="690"/>
    </location>
</feature>
<dbReference type="PANTHER" id="PTHR43547">
    <property type="entry name" value="TWO-COMPONENT HISTIDINE KINASE"/>
    <property type="match status" value="1"/>
</dbReference>
<dbReference type="NCBIfam" id="TIGR02916">
    <property type="entry name" value="PEP_his_kin"/>
    <property type="match status" value="1"/>
</dbReference>
<dbReference type="InterPro" id="IPR003594">
    <property type="entry name" value="HATPase_dom"/>
</dbReference>
<feature type="transmembrane region" description="Helical" evidence="4">
    <location>
        <begin position="204"/>
        <end position="222"/>
    </location>
</feature>
<keyword evidence="3" id="KW-0597">Phosphoprotein</keyword>
<keyword evidence="6" id="KW-0418">Kinase</keyword>
<evidence type="ECO:0000256" key="1">
    <source>
        <dbReference type="ARBA" id="ARBA00000085"/>
    </source>
</evidence>
<dbReference type="InterPro" id="IPR014265">
    <property type="entry name" value="XrtA/PrsK"/>
</dbReference>
<accession>A0ABP7QAT5</accession>
<dbReference type="PRINTS" id="PR00344">
    <property type="entry name" value="BCTRLSENSOR"/>
</dbReference>
<feature type="transmembrane region" description="Helical" evidence="4">
    <location>
        <begin position="103"/>
        <end position="124"/>
    </location>
</feature>
<name>A0ABP7QAT5_9GAMM</name>
<dbReference type="PANTHER" id="PTHR43547:SF2">
    <property type="entry name" value="HYBRID SIGNAL TRANSDUCTION HISTIDINE KINASE C"/>
    <property type="match status" value="1"/>
</dbReference>
<keyword evidence="4" id="KW-1133">Transmembrane helix</keyword>
<keyword evidence="6" id="KW-0808">Transferase</keyword>
<dbReference type="EMBL" id="BAABBO010000023">
    <property type="protein sequence ID" value="GAA3978968.1"/>
    <property type="molecule type" value="Genomic_DNA"/>
</dbReference>
<evidence type="ECO:0000313" key="7">
    <source>
        <dbReference type="Proteomes" id="UP001501337"/>
    </source>
</evidence>
<feature type="transmembrane region" description="Helical" evidence="4">
    <location>
        <begin position="42"/>
        <end position="63"/>
    </location>
</feature>
<dbReference type="PROSITE" id="PS50109">
    <property type="entry name" value="HIS_KIN"/>
    <property type="match status" value="1"/>
</dbReference>
<dbReference type="SMART" id="SM00387">
    <property type="entry name" value="HATPase_c"/>
    <property type="match status" value="1"/>
</dbReference>
<feature type="transmembrane region" description="Helical" evidence="4">
    <location>
        <begin position="234"/>
        <end position="258"/>
    </location>
</feature>
<dbReference type="InterPro" id="IPR036890">
    <property type="entry name" value="HATPase_C_sf"/>
</dbReference>
<dbReference type="Proteomes" id="UP001501337">
    <property type="component" value="Unassembled WGS sequence"/>
</dbReference>
<sequence>MRDAIMTIDFASVTLAMAAMAYLFIFGLLVSRPLSTRADKALLLALLFNSVWLMVLTSQAVSGEPAYEYRYGLEIIRNGAWIALLSVILGVSVRNIRKGGANVLSWFLLGLLLLLGTLGADAIARLAEAPELIPTALVPVGQVLVAIGGLVLVEQLWRNSDQNAMNHTKYLCIGAGAIFAYDFFLYADAILFSRISPALWKARGAVNLLSSPLFGVALVARGRNKFDVRISRKMVFHTSVIVFTALYLMLMAIGGYYINALGGTWSKAVLITLLFFFTLLLIIAGSSHRIRARLLVFVTRHFFNYKYDYREEWLKVTRDLTTFDSDPDLSQSVVRIICSLVHSSAGALWLRDEHNHYAQQAAWNCQRLRHHQIDVTSELIDYMTQNEWIVNLNEYRDDPTLYNLMELPSPLEQYPKGWLVVPLYVREQLFGFVLVLKADMHVDLNWENYDLLKTVARQAGSYLAMLEAQDDLSEAKQFDAVNRTSAFLIHDLKTIIAQLSLLVKNAAKHRHNPQFIDDMIQTSEHALGKMNNLLQQIRNPVSRDTVVRIDVAALITQAIEQVSRRQPHPKLDGPETSLYIQADREKLLAVFVHLLHNAQDATAKNGEIIVSLKQSPGWIVIFIQDTGTGMSDEFIKTQLFKPFESTKGLTGMGIGVYQSKEYVRKLGGAIDVTSEIGVGSCFTLKLPAVDPI</sequence>
<dbReference type="SUPFAM" id="SSF55874">
    <property type="entry name" value="ATPase domain of HSP90 chaperone/DNA topoisomerase II/histidine kinase"/>
    <property type="match status" value="1"/>
</dbReference>
<evidence type="ECO:0000313" key="6">
    <source>
        <dbReference type="EMBL" id="GAA3978968.1"/>
    </source>
</evidence>